<evidence type="ECO:0000256" key="1">
    <source>
        <dbReference type="SAM" id="MobiDB-lite"/>
    </source>
</evidence>
<dbReference type="STRING" id="45235.A0A2K3QD52"/>
<sequence length="394" mass="44600">MDDPNNGGNDPRTMSRAEYARNVKAAIDEKRQRALQNRQQFEPIVREQIQRLFQDYEAPFYARARGFGRTQTLALAESTISSLAAANGRRFSDTETQALTEHFVSSIHTMLVWKWTMTGLAVYMTYRGRSTWRFPFFKPKMDGRLNPVTGSPQVKFMWHSARFAAYYGAIWMFGEPVFQGANFMRYRAAMEQDPRLTTLMRDGKARAQEISDQAIPGSQHGSSSSQDGDAWRSESEHDRPAQQDMDGAISIPAQAKPGWNMYRQPQPSKAPPSRDSWNVPSGGFDDASPVSSAGQQSSPANYSGSAWDRVRQQSQYQPRQTSQQGQQTWEAPQSTSGWGSTDDDASPQYRDGYSFSSADEEKALAKSQAQKDFDEMLDRERRGVDQERSSWRGR</sequence>
<dbReference type="AlphaFoldDB" id="A0A2K3QD52"/>
<dbReference type="EMBL" id="NRSZ01000741">
    <property type="protein sequence ID" value="PNY25453.1"/>
    <property type="molecule type" value="Genomic_DNA"/>
</dbReference>
<feature type="compositionally biased region" description="Basic and acidic residues" evidence="1">
    <location>
        <begin position="229"/>
        <end position="241"/>
    </location>
</feature>
<dbReference type="OrthoDB" id="4204700at2759"/>
<feature type="compositionally biased region" description="Low complexity" evidence="1">
    <location>
        <begin position="217"/>
        <end position="228"/>
    </location>
</feature>
<reference evidence="2 3" key="1">
    <citation type="submission" date="2017-08" db="EMBL/GenBank/DDBJ databases">
        <title>Harnessing the power of phylogenomics to disentangle the directionality and signatures of interkingdom host jumping in the parasitic fungal genus Tolypocladium.</title>
        <authorList>
            <person name="Quandt C.A."/>
            <person name="Patterson W."/>
            <person name="Spatafora J.W."/>
        </authorList>
    </citation>
    <scope>NUCLEOTIDE SEQUENCE [LARGE SCALE GENOMIC DNA]</scope>
    <source>
        <strain evidence="2 3">CBS 113982</strain>
    </source>
</reference>
<gene>
    <name evidence="2" type="ORF">TCAP_04606</name>
</gene>
<dbReference type="Proteomes" id="UP000236621">
    <property type="component" value="Unassembled WGS sequence"/>
</dbReference>
<evidence type="ECO:0000313" key="3">
    <source>
        <dbReference type="Proteomes" id="UP000236621"/>
    </source>
</evidence>
<feature type="compositionally biased region" description="Polar residues" evidence="1">
    <location>
        <begin position="329"/>
        <end position="339"/>
    </location>
</feature>
<feature type="compositionally biased region" description="Low complexity" evidence="1">
    <location>
        <begin position="312"/>
        <end position="328"/>
    </location>
</feature>
<comment type="caution">
    <text evidence="2">The sequence shown here is derived from an EMBL/GenBank/DDBJ whole genome shotgun (WGS) entry which is preliminary data.</text>
</comment>
<keyword evidence="3" id="KW-1185">Reference proteome</keyword>
<name>A0A2K3QD52_9HYPO</name>
<evidence type="ECO:0000313" key="2">
    <source>
        <dbReference type="EMBL" id="PNY25453.1"/>
    </source>
</evidence>
<accession>A0A2K3QD52</accession>
<feature type="region of interest" description="Disordered" evidence="1">
    <location>
        <begin position="211"/>
        <end position="394"/>
    </location>
</feature>
<feature type="compositionally biased region" description="Basic and acidic residues" evidence="1">
    <location>
        <begin position="359"/>
        <end position="394"/>
    </location>
</feature>
<organism evidence="2 3">
    <name type="scientific">Tolypocladium capitatum</name>
    <dbReference type="NCBI Taxonomy" id="45235"/>
    <lineage>
        <taxon>Eukaryota</taxon>
        <taxon>Fungi</taxon>
        <taxon>Dikarya</taxon>
        <taxon>Ascomycota</taxon>
        <taxon>Pezizomycotina</taxon>
        <taxon>Sordariomycetes</taxon>
        <taxon>Hypocreomycetidae</taxon>
        <taxon>Hypocreales</taxon>
        <taxon>Ophiocordycipitaceae</taxon>
        <taxon>Tolypocladium</taxon>
    </lineage>
</organism>
<feature type="compositionally biased region" description="Polar residues" evidence="1">
    <location>
        <begin position="289"/>
        <end position="304"/>
    </location>
</feature>
<proteinExistence type="predicted"/>
<protein>
    <submittedName>
        <fullName evidence="2">Uncharacterized protein</fullName>
    </submittedName>
</protein>